<sequence>MNAQEALAFVQKHGVVLASARGAVPTLTHAIAGEPIRGSWWGHPQGKHIFAVLNAVSADPDILVCRLVDDKITLVHRRLWPALAAAASAFAPGRLARVKQEHSARGHHENSETPFPDWLPAGVLEEAHSLDPQAALAALGPTFVTNPGQRSVRE</sequence>
<evidence type="ECO:0000313" key="2">
    <source>
        <dbReference type="Proteomes" id="UP001596101"/>
    </source>
</evidence>
<proteinExistence type="predicted"/>
<evidence type="ECO:0000313" key="1">
    <source>
        <dbReference type="EMBL" id="MFC5477344.1"/>
    </source>
</evidence>
<reference evidence="2" key="1">
    <citation type="journal article" date="2019" name="Int. J. Syst. Evol. Microbiol.">
        <title>The Global Catalogue of Microorganisms (GCM) 10K type strain sequencing project: providing services to taxonomists for standard genome sequencing and annotation.</title>
        <authorList>
            <consortium name="The Broad Institute Genomics Platform"/>
            <consortium name="The Broad Institute Genome Sequencing Center for Infectious Disease"/>
            <person name="Wu L."/>
            <person name="Ma J."/>
        </authorList>
    </citation>
    <scope>NUCLEOTIDE SEQUENCE [LARGE SCALE GENOMIC DNA]</scope>
    <source>
        <strain evidence="2">CCUG 43111</strain>
    </source>
</reference>
<protein>
    <recommendedName>
        <fullName evidence="3">Pyridoxamine 5'-phosphate oxidase</fullName>
    </recommendedName>
</protein>
<organism evidence="1 2">
    <name type="scientific">Massilia suwonensis</name>
    <dbReference type="NCBI Taxonomy" id="648895"/>
    <lineage>
        <taxon>Bacteria</taxon>
        <taxon>Pseudomonadati</taxon>
        <taxon>Pseudomonadota</taxon>
        <taxon>Betaproteobacteria</taxon>
        <taxon>Burkholderiales</taxon>
        <taxon>Oxalobacteraceae</taxon>
        <taxon>Telluria group</taxon>
        <taxon>Massilia</taxon>
    </lineage>
</organism>
<keyword evidence="2" id="KW-1185">Reference proteome</keyword>
<dbReference type="EMBL" id="JBHSMR010000008">
    <property type="protein sequence ID" value="MFC5477344.1"/>
    <property type="molecule type" value="Genomic_DNA"/>
</dbReference>
<dbReference type="Proteomes" id="UP001596101">
    <property type="component" value="Unassembled WGS sequence"/>
</dbReference>
<name>A0ABW0MGK9_9BURK</name>
<gene>
    <name evidence="1" type="ORF">ACFPQ5_04035</name>
</gene>
<evidence type="ECO:0008006" key="3">
    <source>
        <dbReference type="Google" id="ProtNLM"/>
    </source>
</evidence>
<comment type="caution">
    <text evidence="1">The sequence shown here is derived from an EMBL/GenBank/DDBJ whole genome shotgun (WGS) entry which is preliminary data.</text>
</comment>
<accession>A0ABW0MGK9</accession>
<dbReference type="RefSeq" id="WP_379751984.1">
    <property type="nucleotide sequence ID" value="NZ_JBHSMR010000008.1"/>
</dbReference>